<evidence type="ECO:0000256" key="6">
    <source>
        <dbReference type="ARBA" id="ARBA00023125"/>
    </source>
</evidence>
<dbReference type="EC" id="3.1.-.-" evidence="7"/>
<evidence type="ECO:0000256" key="1">
    <source>
        <dbReference type="ARBA" id="ARBA00022730"/>
    </source>
</evidence>
<dbReference type="SMART" id="SM00463">
    <property type="entry name" value="SMR"/>
    <property type="match status" value="1"/>
</dbReference>
<organism evidence="10 11">
    <name type="scientific">Mucilaginibacter calamicampi</name>
    <dbReference type="NCBI Taxonomy" id="1302352"/>
    <lineage>
        <taxon>Bacteria</taxon>
        <taxon>Pseudomonadati</taxon>
        <taxon>Bacteroidota</taxon>
        <taxon>Sphingobacteriia</taxon>
        <taxon>Sphingobacteriales</taxon>
        <taxon>Sphingobacteriaceae</taxon>
        <taxon>Mucilaginibacter</taxon>
    </lineage>
</organism>
<dbReference type="SUPFAM" id="SSF52540">
    <property type="entry name" value="P-loop containing nucleoside triphosphate hydrolases"/>
    <property type="match status" value="1"/>
</dbReference>
<dbReference type="PANTHER" id="PTHR48466:SF2">
    <property type="entry name" value="OS10G0509000 PROTEIN"/>
    <property type="match status" value="1"/>
</dbReference>
<protein>
    <recommendedName>
        <fullName evidence="7">Endonuclease MutS2</fullName>
        <ecNumber evidence="7">3.1.-.-</ecNumber>
    </recommendedName>
    <alternativeName>
        <fullName evidence="7">Ribosome-associated protein quality control-upstream factor</fullName>
        <shortName evidence="7">RQC-upstream factor</shortName>
        <shortName evidence="7">RqcU</shortName>
        <ecNumber evidence="7">3.6.4.-</ecNumber>
    </alternativeName>
</protein>
<name>A0ABW2YUG2_9SPHI</name>
<comment type="similarity">
    <text evidence="7">Belongs to the DNA mismatch repair MutS family. MutS2 subfamily.</text>
</comment>
<dbReference type="NCBIfam" id="TIGR01069">
    <property type="entry name" value="mutS2"/>
    <property type="match status" value="1"/>
</dbReference>
<evidence type="ECO:0000256" key="8">
    <source>
        <dbReference type="SAM" id="Coils"/>
    </source>
</evidence>
<dbReference type="InterPro" id="IPR027417">
    <property type="entry name" value="P-loop_NTPase"/>
</dbReference>
<dbReference type="InterPro" id="IPR005747">
    <property type="entry name" value="MutS2"/>
</dbReference>
<dbReference type="SMART" id="SM00534">
    <property type="entry name" value="MUTSac"/>
    <property type="match status" value="1"/>
</dbReference>
<dbReference type="InterPro" id="IPR036063">
    <property type="entry name" value="Smr_dom_sf"/>
</dbReference>
<dbReference type="Gene3D" id="3.30.1370.110">
    <property type="match status" value="1"/>
</dbReference>
<dbReference type="Gene3D" id="3.40.50.300">
    <property type="entry name" value="P-loop containing nucleotide triphosphate hydrolases"/>
    <property type="match status" value="1"/>
</dbReference>
<dbReference type="HAMAP" id="MF_00092">
    <property type="entry name" value="MutS2"/>
    <property type="match status" value="1"/>
</dbReference>
<keyword evidence="11" id="KW-1185">Reference proteome</keyword>
<feature type="domain" description="Smr" evidence="9">
    <location>
        <begin position="711"/>
        <end position="786"/>
    </location>
</feature>
<proteinExistence type="inferred from homology"/>
<dbReference type="PIRSF" id="PIRSF005814">
    <property type="entry name" value="MutS_YshD"/>
    <property type="match status" value="1"/>
</dbReference>
<keyword evidence="2 7" id="KW-0547">Nucleotide-binding</keyword>
<dbReference type="InterPro" id="IPR036187">
    <property type="entry name" value="DNA_mismatch_repair_MutS_sf"/>
</dbReference>
<dbReference type="Pfam" id="PF00488">
    <property type="entry name" value="MutS_V"/>
    <property type="match status" value="1"/>
</dbReference>
<evidence type="ECO:0000256" key="7">
    <source>
        <dbReference type="HAMAP-Rule" id="MF_00092"/>
    </source>
</evidence>
<evidence type="ECO:0000259" key="9">
    <source>
        <dbReference type="PROSITE" id="PS50828"/>
    </source>
</evidence>
<keyword evidence="5 7" id="KW-0694">RNA-binding</keyword>
<comment type="subunit">
    <text evidence="7">Homodimer. Binds to stalled ribosomes, contacting rRNA.</text>
</comment>
<dbReference type="Pfam" id="PF01713">
    <property type="entry name" value="Smr"/>
    <property type="match status" value="1"/>
</dbReference>
<dbReference type="PANTHER" id="PTHR48466">
    <property type="entry name" value="OS10G0509000 PROTEIN-RELATED"/>
    <property type="match status" value="1"/>
</dbReference>
<dbReference type="InterPro" id="IPR007696">
    <property type="entry name" value="DNA_mismatch_repair_MutS_core"/>
</dbReference>
<evidence type="ECO:0000256" key="4">
    <source>
        <dbReference type="ARBA" id="ARBA00022840"/>
    </source>
</evidence>
<dbReference type="EC" id="3.6.4.-" evidence="7"/>
<gene>
    <name evidence="7" type="primary">mutS2</name>
    <name evidence="7" type="synonym">rqcU</name>
    <name evidence="10" type="ORF">ACFQZS_02745</name>
</gene>
<keyword evidence="7" id="KW-0540">Nuclease</keyword>
<accession>A0ABW2YUG2</accession>
<dbReference type="EMBL" id="JBHTHU010000001">
    <property type="protein sequence ID" value="MFD0749043.1"/>
    <property type="molecule type" value="Genomic_DNA"/>
</dbReference>
<evidence type="ECO:0000256" key="3">
    <source>
        <dbReference type="ARBA" id="ARBA00022801"/>
    </source>
</evidence>
<reference evidence="11" key="1">
    <citation type="journal article" date="2019" name="Int. J. Syst. Evol. Microbiol.">
        <title>The Global Catalogue of Microorganisms (GCM) 10K type strain sequencing project: providing services to taxonomists for standard genome sequencing and annotation.</title>
        <authorList>
            <consortium name="The Broad Institute Genomics Platform"/>
            <consortium name="The Broad Institute Genome Sequencing Center for Infectious Disease"/>
            <person name="Wu L."/>
            <person name="Ma J."/>
        </authorList>
    </citation>
    <scope>NUCLEOTIDE SEQUENCE [LARGE SCALE GENOMIC DNA]</scope>
    <source>
        <strain evidence="11">CCUG 63418</strain>
    </source>
</reference>
<sequence length="786" mass="88022">MLYPNNSIDKLGFTEVKELIKAHCLSVMGQQMVDKIQVMNNFDLIKKFLSQAGEFKSILLNDAALPIHHFFDIKSLANKAKLEGAFLTEEEFFQVQSSLSTVFAVIAYFNEREGQYPNLEALFEHLPIEKAILKKIELVIDPKGKIKPNASRDLADITSGIAKAEQDARRKIDQIFKSASSNGWTADGSLTIRDGRLCIPLLAENKRKLKGFIHDESASGQTVYMEPEEVFTLNNLIRDLEFERRREIVKILTALTSELRPYVPLLLSYHSLLTKLDFVRAKALFAIDIEADMPQVVNDATLKLTNARHPLLFLNFKKEGRTVVPLNLKIDDGTRIVVVSGPNAGGKSVCMKTVGLLQIMVQSGLLIPADEASEVGVFKQFFVDIGDDQSIESDLSTYSAHLSKMKTFVEQANGRSLILIDEFGTGTDPQFGGPIAEAVLESLNSKKVRGMVTTHYSNLKIFAGNTEGIENASMLFNNVEMQPLYILEVGKPGSSYAFEIAQKIGLPRQVLDLAKTKISAGQKNVDTLLVGLEREKKEILDTRIKLDRQQKHVNLLLTENEKLKSYLEENKKELIRKAKDEAKNIILNANKLVENTIAEIKSNNADKEKTRTLRDNLSRELEKNIIKAPAPKVAPATDELNVGDWVKLTDSETTGQVMEIARDNIIIAIGDLRTVAKRKRVQKISKSAVPKEIRRSFSAQTSDLASFNPEIDVRGMRTEDAIAAIERLFDRALMMGYGSLKILHGKGDGILRKMIRQYLKKYDQVDRLEDEHADRGGDGITYVYLK</sequence>
<feature type="binding site" evidence="7">
    <location>
        <begin position="341"/>
        <end position="348"/>
    </location>
    <ligand>
        <name>ATP</name>
        <dbReference type="ChEBI" id="CHEBI:30616"/>
    </ligand>
</feature>
<keyword evidence="6 7" id="KW-0238">DNA-binding</keyword>
<dbReference type="RefSeq" id="WP_377097068.1">
    <property type="nucleotide sequence ID" value="NZ_JBHTHU010000001.1"/>
</dbReference>
<dbReference type="InterPro" id="IPR045076">
    <property type="entry name" value="MutS"/>
</dbReference>
<dbReference type="InterPro" id="IPR000432">
    <property type="entry name" value="DNA_mismatch_repair_MutS_C"/>
</dbReference>
<evidence type="ECO:0000256" key="2">
    <source>
        <dbReference type="ARBA" id="ARBA00022741"/>
    </source>
</evidence>
<dbReference type="SUPFAM" id="SSF48334">
    <property type="entry name" value="DNA repair protein MutS, domain III"/>
    <property type="match status" value="1"/>
</dbReference>
<evidence type="ECO:0000313" key="10">
    <source>
        <dbReference type="EMBL" id="MFD0749043.1"/>
    </source>
</evidence>
<dbReference type="PROSITE" id="PS50828">
    <property type="entry name" value="SMR"/>
    <property type="match status" value="1"/>
</dbReference>
<evidence type="ECO:0000313" key="11">
    <source>
        <dbReference type="Proteomes" id="UP001596958"/>
    </source>
</evidence>
<keyword evidence="8" id="KW-0175">Coiled coil</keyword>
<keyword evidence="1 7" id="KW-0699">rRNA-binding</keyword>
<keyword evidence="7 10" id="KW-0255">Endonuclease</keyword>
<comment type="function">
    <text evidence="7">Acts as a ribosome collision sensor, splitting the ribosome into its 2 subunits. Detects stalled/collided 70S ribosomes which it binds and splits by an ATP-hydrolysis driven conformational change. Acts upstream of the ribosome quality control system (RQC), a ribosome-associated complex that mediates the extraction of incompletely synthesized nascent chains from stalled ribosomes and their subsequent degradation. Probably generates substrates for RQC.</text>
</comment>
<feature type="coiled-coil region" evidence="8">
    <location>
        <begin position="529"/>
        <end position="610"/>
    </location>
</feature>
<dbReference type="GO" id="GO:0004519">
    <property type="term" value="F:endonuclease activity"/>
    <property type="evidence" value="ECO:0007669"/>
    <property type="project" value="UniProtKB-KW"/>
</dbReference>
<dbReference type="SMART" id="SM00533">
    <property type="entry name" value="MUTSd"/>
    <property type="match status" value="1"/>
</dbReference>
<dbReference type="InterPro" id="IPR002625">
    <property type="entry name" value="Smr_dom"/>
</dbReference>
<dbReference type="SUPFAM" id="SSF160443">
    <property type="entry name" value="SMR domain-like"/>
    <property type="match status" value="1"/>
</dbReference>
<comment type="function">
    <text evidence="7">Endonuclease that is involved in the suppression of homologous recombination and thus may have a key role in the control of bacterial genetic diversity.</text>
</comment>
<comment type="caution">
    <text evidence="10">The sequence shown here is derived from an EMBL/GenBank/DDBJ whole genome shotgun (WGS) entry which is preliminary data.</text>
</comment>
<keyword evidence="4 7" id="KW-0067">ATP-binding</keyword>
<evidence type="ECO:0000256" key="5">
    <source>
        <dbReference type="ARBA" id="ARBA00022884"/>
    </source>
</evidence>
<dbReference type="Proteomes" id="UP001596958">
    <property type="component" value="Unassembled WGS sequence"/>
</dbReference>
<keyword evidence="3 7" id="KW-0378">Hydrolase</keyword>